<evidence type="ECO:0000313" key="2">
    <source>
        <dbReference type="EMBL" id="TPP60828.1"/>
    </source>
</evidence>
<comment type="caution">
    <text evidence="2">The sequence shown here is derived from an EMBL/GenBank/DDBJ whole genome shotgun (WGS) entry which is preliminary data.</text>
</comment>
<feature type="compositionally biased region" description="Basic and acidic residues" evidence="1">
    <location>
        <begin position="28"/>
        <end position="46"/>
    </location>
</feature>
<keyword evidence="3" id="KW-1185">Reference proteome</keyword>
<protein>
    <submittedName>
        <fullName evidence="2">Uncharacterized protein</fullName>
    </submittedName>
</protein>
<dbReference type="AlphaFoldDB" id="A0A504YSS9"/>
<dbReference type="Proteomes" id="UP000316759">
    <property type="component" value="Unassembled WGS sequence"/>
</dbReference>
<reference evidence="2 3" key="1">
    <citation type="submission" date="2019-04" db="EMBL/GenBank/DDBJ databases">
        <title>Annotation for the trematode Fasciola gigantica.</title>
        <authorList>
            <person name="Choi Y.-J."/>
        </authorList>
    </citation>
    <scope>NUCLEOTIDE SEQUENCE [LARGE SCALE GENOMIC DNA]</scope>
    <source>
        <strain evidence="2">Uganda_cow_1</strain>
    </source>
</reference>
<proteinExistence type="predicted"/>
<organism evidence="2 3">
    <name type="scientific">Fasciola gigantica</name>
    <name type="common">Giant liver fluke</name>
    <dbReference type="NCBI Taxonomy" id="46835"/>
    <lineage>
        <taxon>Eukaryota</taxon>
        <taxon>Metazoa</taxon>
        <taxon>Spiralia</taxon>
        <taxon>Lophotrochozoa</taxon>
        <taxon>Platyhelminthes</taxon>
        <taxon>Trematoda</taxon>
        <taxon>Digenea</taxon>
        <taxon>Plagiorchiida</taxon>
        <taxon>Echinostomata</taxon>
        <taxon>Echinostomatoidea</taxon>
        <taxon>Fasciolidae</taxon>
        <taxon>Fasciola</taxon>
    </lineage>
</organism>
<feature type="compositionally biased region" description="Basic and acidic residues" evidence="1">
    <location>
        <begin position="8"/>
        <end position="18"/>
    </location>
</feature>
<feature type="region of interest" description="Disordered" evidence="1">
    <location>
        <begin position="1"/>
        <end position="46"/>
    </location>
</feature>
<gene>
    <name evidence="2" type="ORF">FGIG_05470</name>
</gene>
<evidence type="ECO:0000256" key="1">
    <source>
        <dbReference type="SAM" id="MobiDB-lite"/>
    </source>
</evidence>
<dbReference type="EMBL" id="SUNJ01008920">
    <property type="protein sequence ID" value="TPP60828.1"/>
    <property type="molecule type" value="Genomic_DNA"/>
</dbReference>
<name>A0A504YSS9_FASGI</name>
<evidence type="ECO:0000313" key="3">
    <source>
        <dbReference type="Proteomes" id="UP000316759"/>
    </source>
</evidence>
<accession>A0A504YSS9</accession>
<sequence length="182" mass="19876">MTDDDSDKESVKTEEFAIHFEATMEPGGTEKRSPELKLVSTKEDEKTNLETPVSNFLSPCSGMESKIHISTVSASFKDKLNEFGRLRASCHSSNGIVSTAFPITLTNSNRNVERSNLGQAMHTTNGTPVETSRWLLGRWRTDVGSPATSVRPTHLGTPSTPALGSEAKETFRCVQCLVSDNL</sequence>